<evidence type="ECO:0000256" key="5">
    <source>
        <dbReference type="PROSITE-ProRule" id="PRU00848"/>
    </source>
</evidence>
<evidence type="ECO:0000256" key="7">
    <source>
        <dbReference type="SAM" id="MobiDB-lite"/>
    </source>
</evidence>
<reference evidence="9 10" key="1">
    <citation type="journal article" date="2024" name="Nat. Commun.">
        <title>Phylogenomics reveals the evolutionary origins of lichenization in chlorophyte algae.</title>
        <authorList>
            <person name="Puginier C."/>
            <person name="Libourel C."/>
            <person name="Otte J."/>
            <person name="Skaloud P."/>
            <person name="Haon M."/>
            <person name="Grisel S."/>
            <person name="Petersen M."/>
            <person name="Berrin J.G."/>
            <person name="Delaux P.M."/>
            <person name="Dal Grande F."/>
            <person name="Keller J."/>
        </authorList>
    </citation>
    <scope>NUCLEOTIDE SEQUENCE [LARGE SCALE GENOMIC DNA]</scope>
    <source>
        <strain evidence="9 10">SAG 245.80</strain>
    </source>
</reference>
<name>A0AAW1QDM2_9CHLO</name>
<feature type="domain" description="Bin3-type SAM" evidence="8">
    <location>
        <begin position="97"/>
        <end position="332"/>
    </location>
</feature>
<sequence length="332" mass="36099">MLTEQNKASDSVKVVGASNPPAGNQTLSKRQRKKRRYQRFKQNKTQVADGELAGGAGAEAEVVSKGRAPADSRRHAAVHGNYRRYYGYRLGQSFEEDPRLQVFERRWFANRRCLDIGCNEGLVTLAVAARFGAASMLGVDLDEHLIRNACRHLREERTQAAARLAALAHPSAASAPGQEGSTIAVGSMQRRVAVTAVRALKATHFQLGDFLDLEAPTLGSVDTVLCLSVTKWVHLHHGDAGLAALFTRVAAALSPGGLLVLEPQPWRSYQSAVGKLRRAGLALPPLDSLQLRPEALPAYLAEQHGLRLLERRQVGAAAPGFDRPLLVFQRNG</sequence>
<evidence type="ECO:0000313" key="10">
    <source>
        <dbReference type="Proteomes" id="UP001445335"/>
    </source>
</evidence>
<evidence type="ECO:0000256" key="6">
    <source>
        <dbReference type="RuleBase" id="RU367087"/>
    </source>
</evidence>
<protein>
    <recommendedName>
        <fullName evidence="6">RNA methyltransferase</fullName>
        <ecNumber evidence="6">2.1.1.-</ecNumber>
    </recommendedName>
</protein>
<dbReference type="Pfam" id="PF06859">
    <property type="entry name" value="Bin3"/>
    <property type="match status" value="1"/>
</dbReference>
<dbReference type="GO" id="GO:0032259">
    <property type="term" value="P:methylation"/>
    <property type="evidence" value="ECO:0007669"/>
    <property type="project" value="UniProtKB-KW"/>
</dbReference>
<accession>A0AAW1QDM2</accession>
<dbReference type="InterPro" id="IPR039772">
    <property type="entry name" value="Bin3-like"/>
</dbReference>
<dbReference type="Pfam" id="PF13649">
    <property type="entry name" value="Methyltransf_25"/>
    <property type="match status" value="1"/>
</dbReference>
<dbReference type="GO" id="GO:0008173">
    <property type="term" value="F:RNA methyltransferase activity"/>
    <property type="evidence" value="ECO:0007669"/>
    <property type="project" value="UniProtKB-UniRule"/>
</dbReference>
<organism evidence="9 10">
    <name type="scientific">Elliptochloris bilobata</name>
    <dbReference type="NCBI Taxonomy" id="381761"/>
    <lineage>
        <taxon>Eukaryota</taxon>
        <taxon>Viridiplantae</taxon>
        <taxon>Chlorophyta</taxon>
        <taxon>core chlorophytes</taxon>
        <taxon>Trebouxiophyceae</taxon>
        <taxon>Trebouxiophyceae incertae sedis</taxon>
        <taxon>Elliptochloris clade</taxon>
        <taxon>Elliptochloris</taxon>
    </lineage>
</organism>
<dbReference type="InterPro" id="IPR029063">
    <property type="entry name" value="SAM-dependent_MTases_sf"/>
</dbReference>
<dbReference type="PANTHER" id="PTHR12315:SF0">
    <property type="entry name" value="7SK SNRNA METHYLPHOSPHATE CAPPING ENZYME"/>
    <property type="match status" value="1"/>
</dbReference>
<keyword evidence="3 6" id="KW-0808">Transferase</keyword>
<evidence type="ECO:0000256" key="2">
    <source>
        <dbReference type="ARBA" id="ARBA00022603"/>
    </source>
</evidence>
<evidence type="ECO:0000256" key="3">
    <source>
        <dbReference type="ARBA" id="ARBA00022679"/>
    </source>
</evidence>
<feature type="compositionally biased region" description="Basic residues" evidence="7">
    <location>
        <begin position="29"/>
        <end position="42"/>
    </location>
</feature>
<evidence type="ECO:0000256" key="4">
    <source>
        <dbReference type="ARBA" id="ARBA00022691"/>
    </source>
</evidence>
<dbReference type="GO" id="GO:0008171">
    <property type="term" value="F:O-methyltransferase activity"/>
    <property type="evidence" value="ECO:0007669"/>
    <property type="project" value="UniProtKB-UniRule"/>
</dbReference>
<evidence type="ECO:0000259" key="8">
    <source>
        <dbReference type="PROSITE" id="PS51515"/>
    </source>
</evidence>
<proteinExistence type="inferred from homology"/>
<dbReference type="PROSITE" id="PS51515">
    <property type="entry name" value="BIN3_SAM"/>
    <property type="match status" value="1"/>
</dbReference>
<comment type="caution">
    <text evidence="9">The sequence shown here is derived from an EMBL/GenBank/DDBJ whole genome shotgun (WGS) entry which is preliminary data.</text>
</comment>
<dbReference type="CDD" id="cd02440">
    <property type="entry name" value="AdoMet_MTases"/>
    <property type="match status" value="1"/>
</dbReference>
<feature type="region of interest" description="Disordered" evidence="7">
    <location>
        <begin position="1"/>
        <end position="53"/>
    </location>
</feature>
<comment type="similarity">
    <text evidence="1 6">Belongs to the methyltransferase superfamily.</text>
</comment>
<dbReference type="EMBL" id="JALJOU010000118">
    <property type="protein sequence ID" value="KAK9819493.1"/>
    <property type="molecule type" value="Genomic_DNA"/>
</dbReference>
<dbReference type="Proteomes" id="UP001445335">
    <property type="component" value="Unassembled WGS sequence"/>
</dbReference>
<evidence type="ECO:0000256" key="1">
    <source>
        <dbReference type="ARBA" id="ARBA00008361"/>
    </source>
</evidence>
<evidence type="ECO:0000313" key="9">
    <source>
        <dbReference type="EMBL" id="KAK9819493.1"/>
    </source>
</evidence>
<dbReference type="PANTHER" id="PTHR12315">
    <property type="entry name" value="BICOID-INTERACTING PROTEIN RELATED"/>
    <property type="match status" value="1"/>
</dbReference>
<dbReference type="EC" id="2.1.1.-" evidence="6"/>
<dbReference type="SUPFAM" id="SSF53335">
    <property type="entry name" value="S-adenosyl-L-methionine-dependent methyltransferases"/>
    <property type="match status" value="1"/>
</dbReference>
<dbReference type="InterPro" id="IPR010675">
    <property type="entry name" value="Bin3_C"/>
</dbReference>
<dbReference type="GO" id="GO:0040031">
    <property type="term" value="P:snRNA modification"/>
    <property type="evidence" value="ECO:0007669"/>
    <property type="project" value="TreeGrafter"/>
</dbReference>
<dbReference type="Gene3D" id="3.40.50.150">
    <property type="entry name" value="Vaccinia Virus protein VP39"/>
    <property type="match status" value="1"/>
</dbReference>
<keyword evidence="4 5" id="KW-0949">S-adenosyl-L-methionine</keyword>
<dbReference type="GO" id="GO:0017069">
    <property type="term" value="F:snRNA binding"/>
    <property type="evidence" value="ECO:0007669"/>
    <property type="project" value="TreeGrafter"/>
</dbReference>
<gene>
    <name evidence="9" type="ORF">WJX81_004347</name>
</gene>
<dbReference type="InterPro" id="IPR041698">
    <property type="entry name" value="Methyltransf_25"/>
</dbReference>
<keyword evidence="10" id="KW-1185">Reference proteome</keyword>
<dbReference type="InterPro" id="IPR024160">
    <property type="entry name" value="BIN3_SAM-bd_dom"/>
</dbReference>
<dbReference type="AlphaFoldDB" id="A0AAW1QDM2"/>
<keyword evidence="2 6" id="KW-0489">Methyltransferase</keyword>